<dbReference type="EMBL" id="JAFEKC020000018">
    <property type="protein sequence ID" value="KAK0509745.1"/>
    <property type="molecule type" value="Genomic_DNA"/>
</dbReference>
<keyword evidence="3" id="KW-0325">Glycoprotein</keyword>
<evidence type="ECO:0000256" key="3">
    <source>
        <dbReference type="ARBA" id="ARBA00023180"/>
    </source>
</evidence>
<reference evidence="5" key="1">
    <citation type="submission" date="2023-03" db="EMBL/GenBank/DDBJ databases">
        <title>Complete genome of Cladonia borealis.</title>
        <authorList>
            <person name="Park H."/>
        </authorList>
    </citation>
    <scope>NUCLEOTIDE SEQUENCE</scope>
    <source>
        <strain evidence="5">ANT050790</strain>
    </source>
</reference>
<comment type="subcellular location">
    <subcellularLocation>
        <location evidence="1">Membrane</location>
    </subcellularLocation>
</comment>
<dbReference type="GO" id="GO:0016020">
    <property type="term" value="C:membrane"/>
    <property type="evidence" value="ECO:0007669"/>
    <property type="project" value="UniProtKB-SubCell"/>
</dbReference>
<evidence type="ECO:0000313" key="6">
    <source>
        <dbReference type="Proteomes" id="UP001166286"/>
    </source>
</evidence>
<accession>A0AA39V794</accession>
<keyword evidence="2 4" id="KW-0472">Membrane</keyword>
<dbReference type="AlphaFoldDB" id="A0AA39V794"/>
<evidence type="ECO:0008006" key="7">
    <source>
        <dbReference type="Google" id="ProtNLM"/>
    </source>
</evidence>
<feature type="transmembrane region" description="Helical" evidence="4">
    <location>
        <begin position="95"/>
        <end position="121"/>
    </location>
</feature>
<keyword evidence="4" id="KW-1133">Transmembrane helix</keyword>
<keyword evidence="4" id="KW-0812">Transmembrane</keyword>
<sequence>MLTGLPEQQRFIAPNISAAPPNPDRDPDLLLPHCWRLQDCTGCLEARYHCSWCPISSICVPNPATWPLLTPISNPDICPLHAERWELRGNEFGCAVSTVTFLSVIVSIASTFALIALVWALGRAWTWSRMRWRGWIAIAKKQIKEAGRWVVAWKSWSFKSPLSRWRMKQKTGDERDGQEASGRFD</sequence>
<protein>
    <recommendedName>
        <fullName evidence="7">PSI domain-containing protein</fullName>
    </recommendedName>
</protein>
<evidence type="ECO:0000256" key="1">
    <source>
        <dbReference type="ARBA" id="ARBA00004370"/>
    </source>
</evidence>
<dbReference type="Pfam" id="PF01437">
    <property type="entry name" value="PSI"/>
    <property type="match status" value="1"/>
</dbReference>
<evidence type="ECO:0000256" key="4">
    <source>
        <dbReference type="SAM" id="Phobius"/>
    </source>
</evidence>
<organism evidence="5 6">
    <name type="scientific">Cladonia borealis</name>
    <dbReference type="NCBI Taxonomy" id="184061"/>
    <lineage>
        <taxon>Eukaryota</taxon>
        <taxon>Fungi</taxon>
        <taxon>Dikarya</taxon>
        <taxon>Ascomycota</taxon>
        <taxon>Pezizomycotina</taxon>
        <taxon>Lecanoromycetes</taxon>
        <taxon>OSLEUM clade</taxon>
        <taxon>Lecanoromycetidae</taxon>
        <taxon>Lecanorales</taxon>
        <taxon>Lecanorineae</taxon>
        <taxon>Cladoniaceae</taxon>
        <taxon>Cladonia</taxon>
    </lineage>
</organism>
<evidence type="ECO:0000313" key="5">
    <source>
        <dbReference type="EMBL" id="KAK0509745.1"/>
    </source>
</evidence>
<dbReference type="Proteomes" id="UP001166286">
    <property type="component" value="Unassembled WGS sequence"/>
</dbReference>
<evidence type="ECO:0000256" key="2">
    <source>
        <dbReference type="ARBA" id="ARBA00023136"/>
    </source>
</evidence>
<keyword evidence="6" id="KW-1185">Reference proteome</keyword>
<name>A0AA39V794_9LECA</name>
<gene>
    <name evidence="5" type="ORF">JMJ35_008139</name>
</gene>
<dbReference type="InterPro" id="IPR002165">
    <property type="entry name" value="Plexin_repeat"/>
</dbReference>
<proteinExistence type="predicted"/>
<comment type="caution">
    <text evidence="5">The sequence shown here is derived from an EMBL/GenBank/DDBJ whole genome shotgun (WGS) entry which is preliminary data.</text>
</comment>